<proteinExistence type="predicted"/>
<accession>A0A166C1B4</accession>
<reference evidence="1 2" key="1">
    <citation type="journal article" date="2016" name="Mol. Biol. Evol.">
        <title>Comparative Genomics of Early-Diverging Mushroom-Forming Fungi Provides Insights into the Origins of Lignocellulose Decay Capabilities.</title>
        <authorList>
            <person name="Nagy L.G."/>
            <person name="Riley R."/>
            <person name="Tritt A."/>
            <person name="Adam C."/>
            <person name="Daum C."/>
            <person name="Floudas D."/>
            <person name="Sun H."/>
            <person name="Yadav J.S."/>
            <person name="Pangilinan J."/>
            <person name="Larsson K.H."/>
            <person name="Matsuura K."/>
            <person name="Barry K."/>
            <person name="Labutti K."/>
            <person name="Kuo R."/>
            <person name="Ohm R.A."/>
            <person name="Bhattacharya S.S."/>
            <person name="Shirouzu T."/>
            <person name="Yoshinaga Y."/>
            <person name="Martin F.M."/>
            <person name="Grigoriev I.V."/>
            <person name="Hibbett D.S."/>
        </authorList>
    </citation>
    <scope>NUCLEOTIDE SEQUENCE [LARGE SCALE GENOMIC DNA]</scope>
    <source>
        <strain evidence="1 2">HHB10207 ss-3</strain>
    </source>
</reference>
<dbReference type="GO" id="GO:0005763">
    <property type="term" value="C:mitochondrial small ribosomal subunit"/>
    <property type="evidence" value="ECO:0007669"/>
    <property type="project" value="TreeGrafter"/>
</dbReference>
<keyword evidence="2" id="KW-1185">Reference proteome</keyword>
<dbReference type="EMBL" id="KV428094">
    <property type="protein sequence ID" value="KZT36965.1"/>
    <property type="molecule type" value="Genomic_DNA"/>
</dbReference>
<dbReference type="PANTHER" id="PTHR28066:SF1">
    <property type="entry name" value="SMALL RIBOSOMAL SUBUNIT PROTEIN MS37"/>
    <property type="match status" value="1"/>
</dbReference>
<dbReference type="PANTHER" id="PTHR28066">
    <property type="entry name" value="37S RIBOSOMAL PROTEIN MRP10, MITOCHONDRIAL"/>
    <property type="match status" value="1"/>
</dbReference>
<evidence type="ECO:0008006" key="3">
    <source>
        <dbReference type="Google" id="ProtNLM"/>
    </source>
</evidence>
<organism evidence="1 2">
    <name type="scientific">Sistotremastrum suecicum HHB10207 ss-3</name>
    <dbReference type="NCBI Taxonomy" id="1314776"/>
    <lineage>
        <taxon>Eukaryota</taxon>
        <taxon>Fungi</taxon>
        <taxon>Dikarya</taxon>
        <taxon>Basidiomycota</taxon>
        <taxon>Agaricomycotina</taxon>
        <taxon>Agaricomycetes</taxon>
        <taxon>Sistotremastrales</taxon>
        <taxon>Sistotremastraceae</taxon>
        <taxon>Sistotremastrum</taxon>
    </lineage>
</organism>
<dbReference type="STRING" id="1314776.A0A166C1B4"/>
<protein>
    <recommendedName>
        <fullName evidence="3">37S ribosomal protein mrp10, mitochondrial</fullName>
    </recommendedName>
</protein>
<sequence length="79" mass="9061">MHIKKLKVRPRKDKPFTPCVEELALMLGCWASSRDINSIGLCAEHAENLHKCMRTAPVKTRSHRPTINYHLARLGKNLK</sequence>
<dbReference type="GO" id="GO:0003735">
    <property type="term" value="F:structural constituent of ribosome"/>
    <property type="evidence" value="ECO:0007669"/>
    <property type="project" value="InterPro"/>
</dbReference>
<dbReference type="OrthoDB" id="2210at2759"/>
<dbReference type="Proteomes" id="UP000076798">
    <property type="component" value="Unassembled WGS sequence"/>
</dbReference>
<evidence type="ECO:0000313" key="1">
    <source>
        <dbReference type="EMBL" id="KZT36965.1"/>
    </source>
</evidence>
<dbReference type="InterPro" id="IPR017264">
    <property type="entry name" value="Ribosomal_mS37_fun"/>
</dbReference>
<evidence type="ECO:0000313" key="2">
    <source>
        <dbReference type="Proteomes" id="UP000076798"/>
    </source>
</evidence>
<gene>
    <name evidence="1" type="ORF">SISSUDRAFT_988335</name>
</gene>
<dbReference type="AlphaFoldDB" id="A0A166C1B4"/>
<dbReference type="GO" id="GO:0032543">
    <property type="term" value="P:mitochondrial translation"/>
    <property type="evidence" value="ECO:0007669"/>
    <property type="project" value="InterPro"/>
</dbReference>
<name>A0A166C1B4_9AGAM</name>